<proteinExistence type="predicted"/>
<evidence type="ECO:0000313" key="2">
    <source>
        <dbReference type="Proteomes" id="UP001412067"/>
    </source>
</evidence>
<keyword evidence="2" id="KW-1185">Reference proteome</keyword>
<protein>
    <submittedName>
        <fullName evidence="1">Uncharacterized protein</fullName>
    </submittedName>
</protein>
<gene>
    <name evidence="1" type="ORF">KSP40_PGU010773</name>
</gene>
<accession>A0ABR2M801</accession>
<organism evidence="1 2">
    <name type="scientific">Platanthera guangdongensis</name>
    <dbReference type="NCBI Taxonomy" id="2320717"/>
    <lineage>
        <taxon>Eukaryota</taxon>
        <taxon>Viridiplantae</taxon>
        <taxon>Streptophyta</taxon>
        <taxon>Embryophyta</taxon>
        <taxon>Tracheophyta</taxon>
        <taxon>Spermatophyta</taxon>
        <taxon>Magnoliopsida</taxon>
        <taxon>Liliopsida</taxon>
        <taxon>Asparagales</taxon>
        <taxon>Orchidaceae</taxon>
        <taxon>Orchidoideae</taxon>
        <taxon>Orchideae</taxon>
        <taxon>Orchidinae</taxon>
        <taxon>Platanthera</taxon>
    </lineage>
</organism>
<reference evidence="1 2" key="1">
    <citation type="journal article" date="2022" name="Nat. Plants">
        <title>Genomes of leafy and leafless Platanthera orchids illuminate the evolution of mycoheterotrophy.</title>
        <authorList>
            <person name="Li M.H."/>
            <person name="Liu K.W."/>
            <person name="Li Z."/>
            <person name="Lu H.C."/>
            <person name="Ye Q.L."/>
            <person name="Zhang D."/>
            <person name="Wang J.Y."/>
            <person name="Li Y.F."/>
            <person name="Zhong Z.M."/>
            <person name="Liu X."/>
            <person name="Yu X."/>
            <person name="Liu D.K."/>
            <person name="Tu X.D."/>
            <person name="Liu B."/>
            <person name="Hao Y."/>
            <person name="Liao X.Y."/>
            <person name="Jiang Y.T."/>
            <person name="Sun W.H."/>
            <person name="Chen J."/>
            <person name="Chen Y.Q."/>
            <person name="Ai Y."/>
            <person name="Zhai J.W."/>
            <person name="Wu S.S."/>
            <person name="Zhou Z."/>
            <person name="Hsiao Y.Y."/>
            <person name="Wu W.L."/>
            <person name="Chen Y.Y."/>
            <person name="Lin Y.F."/>
            <person name="Hsu J.L."/>
            <person name="Li C.Y."/>
            <person name="Wang Z.W."/>
            <person name="Zhao X."/>
            <person name="Zhong W.Y."/>
            <person name="Ma X.K."/>
            <person name="Ma L."/>
            <person name="Huang J."/>
            <person name="Chen G.Z."/>
            <person name="Huang M.Z."/>
            <person name="Huang L."/>
            <person name="Peng D.H."/>
            <person name="Luo Y.B."/>
            <person name="Zou S.Q."/>
            <person name="Chen S.P."/>
            <person name="Lan S."/>
            <person name="Tsai W.C."/>
            <person name="Van de Peer Y."/>
            <person name="Liu Z.J."/>
        </authorList>
    </citation>
    <scope>NUCLEOTIDE SEQUENCE [LARGE SCALE GENOMIC DNA]</scope>
    <source>
        <strain evidence="1">Lor288</strain>
    </source>
</reference>
<evidence type="ECO:0000313" key="1">
    <source>
        <dbReference type="EMBL" id="KAK8959765.1"/>
    </source>
</evidence>
<dbReference type="Proteomes" id="UP001412067">
    <property type="component" value="Unassembled WGS sequence"/>
</dbReference>
<sequence>MNIQKNSSKNSLKVKLHIFLEFIAQQKAKVLEQKLKEQENSCSMNIQKNSSKVKLHKFSEFITQQKV</sequence>
<comment type="caution">
    <text evidence="1">The sequence shown here is derived from an EMBL/GenBank/DDBJ whole genome shotgun (WGS) entry which is preliminary data.</text>
</comment>
<dbReference type="EMBL" id="JBBWWR010000011">
    <property type="protein sequence ID" value="KAK8959765.1"/>
    <property type="molecule type" value="Genomic_DNA"/>
</dbReference>
<name>A0ABR2M801_9ASPA</name>